<dbReference type="PANTHER" id="PTHR14047">
    <property type="entry name" value="P ANTIGEN FAMILY MEMBER 5-RELATED"/>
    <property type="match status" value="1"/>
</dbReference>
<feature type="region of interest" description="Disordered" evidence="2">
    <location>
        <begin position="1"/>
        <end position="120"/>
    </location>
</feature>
<organism evidence="4 5">
    <name type="scientific">Acinonyx jubatus</name>
    <name type="common">Cheetah</name>
    <dbReference type="NCBI Taxonomy" id="32536"/>
    <lineage>
        <taxon>Eukaryota</taxon>
        <taxon>Metazoa</taxon>
        <taxon>Chordata</taxon>
        <taxon>Craniata</taxon>
        <taxon>Vertebrata</taxon>
        <taxon>Euteleostomi</taxon>
        <taxon>Mammalia</taxon>
        <taxon>Eutheria</taxon>
        <taxon>Laurasiatheria</taxon>
        <taxon>Carnivora</taxon>
        <taxon>Feliformia</taxon>
        <taxon>Felidae</taxon>
        <taxon>Felinae</taxon>
        <taxon>Acinonyx</taxon>
    </lineage>
</organism>
<accession>A0ABM3NEQ6</accession>
<sequence length="120" mass="13420">MSWQIRSTFKPRARRNDQNSFQLVGPVVPSIEQHQQEEPPTDLQDSMPDQEKKDKVAPVVQGEGKGKKNTSWPSLEPDQQELVLPKTGHEHGDGPDVRGKRLSNLESLKMPEAGEGQSQV</sequence>
<name>A0ABM3NEQ6_ACIJB</name>
<protein>
    <submittedName>
        <fullName evidence="5">G antigen 10</fullName>
    </submittedName>
</protein>
<dbReference type="InterPro" id="IPR008625">
    <property type="entry name" value="GAGE_fam"/>
</dbReference>
<dbReference type="PANTHER" id="PTHR14047:SF33">
    <property type="entry name" value="X ANTIGEN FAMILY MEMBER 5"/>
    <property type="match status" value="1"/>
</dbReference>
<reference evidence="4" key="1">
    <citation type="submission" date="2025-05" db="UniProtKB">
        <authorList>
            <consortium name="RefSeq"/>
        </authorList>
    </citation>
    <scope>NUCLEOTIDE SEQUENCE [LARGE SCALE GENOMIC DNA]</scope>
</reference>
<proteinExistence type="inferred from homology"/>
<dbReference type="GeneID" id="106988995"/>
<keyword evidence="4" id="KW-1185">Reference proteome</keyword>
<dbReference type="InterPro" id="IPR031320">
    <property type="entry name" value="GAGE"/>
</dbReference>
<evidence type="ECO:0000259" key="3">
    <source>
        <dbReference type="SMART" id="SM01379"/>
    </source>
</evidence>
<reference evidence="5" key="2">
    <citation type="submission" date="2025-08" db="UniProtKB">
        <authorList>
            <consortium name="RefSeq"/>
        </authorList>
    </citation>
    <scope>IDENTIFICATION</scope>
    <source>
        <tissue evidence="5">Blood</tissue>
    </source>
</reference>
<evidence type="ECO:0000256" key="1">
    <source>
        <dbReference type="ARBA" id="ARBA00007043"/>
    </source>
</evidence>
<feature type="domain" description="GAGE" evidence="3">
    <location>
        <begin position="1"/>
        <end position="120"/>
    </location>
</feature>
<gene>
    <name evidence="5" type="primary">GAGE10</name>
</gene>
<evidence type="ECO:0000256" key="2">
    <source>
        <dbReference type="SAM" id="MobiDB-lite"/>
    </source>
</evidence>
<dbReference type="SMART" id="SM01379">
    <property type="entry name" value="GAGE"/>
    <property type="match status" value="1"/>
</dbReference>
<dbReference type="RefSeq" id="XP_053057911.1">
    <property type="nucleotide sequence ID" value="XM_053201936.1"/>
</dbReference>
<evidence type="ECO:0000313" key="5">
    <source>
        <dbReference type="RefSeq" id="XP_053057911.1"/>
    </source>
</evidence>
<feature type="compositionally biased region" description="Basic and acidic residues" evidence="2">
    <location>
        <begin position="87"/>
        <end position="99"/>
    </location>
</feature>
<evidence type="ECO:0000313" key="4">
    <source>
        <dbReference type="Proteomes" id="UP001652583"/>
    </source>
</evidence>
<dbReference type="Proteomes" id="UP001652583">
    <property type="component" value="Chromosome X"/>
</dbReference>
<comment type="similarity">
    <text evidence="1">Belongs to the GAGE family.</text>
</comment>
<dbReference type="Pfam" id="PF05831">
    <property type="entry name" value="GAGE"/>
    <property type="match status" value="1"/>
</dbReference>